<feature type="transmembrane region" description="Helical" evidence="2">
    <location>
        <begin position="573"/>
        <end position="590"/>
    </location>
</feature>
<feature type="region of interest" description="Disordered" evidence="1">
    <location>
        <begin position="56"/>
        <end position="75"/>
    </location>
</feature>
<dbReference type="AlphaFoldDB" id="A0A9P7JD22"/>
<keyword evidence="2" id="KW-0472">Membrane</keyword>
<proteinExistence type="predicted"/>
<evidence type="ECO:0000256" key="1">
    <source>
        <dbReference type="SAM" id="MobiDB-lite"/>
    </source>
</evidence>
<dbReference type="Proteomes" id="UP000807769">
    <property type="component" value="Unassembled WGS sequence"/>
</dbReference>
<accession>A0A9P7JD22</accession>
<keyword evidence="2" id="KW-0812">Transmembrane</keyword>
<keyword evidence="2" id="KW-1133">Transmembrane helix</keyword>
<reference evidence="3" key="1">
    <citation type="journal article" date="2020" name="New Phytol.">
        <title>Comparative genomics reveals dynamic genome evolution in host specialist ectomycorrhizal fungi.</title>
        <authorList>
            <person name="Lofgren L.A."/>
            <person name="Nguyen N.H."/>
            <person name="Vilgalys R."/>
            <person name="Ruytinx J."/>
            <person name="Liao H.L."/>
            <person name="Branco S."/>
            <person name="Kuo A."/>
            <person name="LaButti K."/>
            <person name="Lipzen A."/>
            <person name="Andreopoulos W."/>
            <person name="Pangilinan J."/>
            <person name="Riley R."/>
            <person name="Hundley H."/>
            <person name="Na H."/>
            <person name="Barry K."/>
            <person name="Grigoriev I.V."/>
            <person name="Stajich J.E."/>
            <person name="Kennedy P.G."/>
        </authorList>
    </citation>
    <scope>NUCLEOTIDE SEQUENCE</scope>
    <source>
        <strain evidence="3">MN1</strain>
    </source>
</reference>
<feature type="transmembrane region" description="Helical" evidence="2">
    <location>
        <begin position="545"/>
        <end position="567"/>
    </location>
</feature>
<dbReference type="OrthoDB" id="2657661at2759"/>
<evidence type="ECO:0000313" key="4">
    <source>
        <dbReference type="Proteomes" id="UP000807769"/>
    </source>
</evidence>
<protein>
    <submittedName>
        <fullName evidence="3">Uncharacterized protein</fullName>
    </submittedName>
</protein>
<feature type="region of interest" description="Disordered" evidence="1">
    <location>
        <begin position="117"/>
        <end position="152"/>
    </location>
</feature>
<evidence type="ECO:0000256" key="2">
    <source>
        <dbReference type="SAM" id="Phobius"/>
    </source>
</evidence>
<organism evidence="3 4">
    <name type="scientific">Suillus subaureus</name>
    <dbReference type="NCBI Taxonomy" id="48587"/>
    <lineage>
        <taxon>Eukaryota</taxon>
        <taxon>Fungi</taxon>
        <taxon>Dikarya</taxon>
        <taxon>Basidiomycota</taxon>
        <taxon>Agaricomycotina</taxon>
        <taxon>Agaricomycetes</taxon>
        <taxon>Agaricomycetidae</taxon>
        <taxon>Boletales</taxon>
        <taxon>Suillineae</taxon>
        <taxon>Suillaceae</taxon>
        <taxon>Suillus</taxon>
    </lineage>
</organism>
<dbReference type="RefSeq" id="XP_041192371.1">
    <property type="nucleotide sequence ID" value="XM_041340313.1"/>
</dbReference>
<keyword evidence="4" id="KW-1185">Reference proteome</keyword>
<gene>
    <name evidence="3" type="ORF">BJ212DRAFT_1481757</name>
</gene>
<dbReference type="EMBL" id="JABBWG010000019">
    <property type="protein sequence ID" value="KAG1815234.1"/>
    <property type="molecule type" value="Genomic_DNA"/>
</dbReference>
<feature type="transmembrane region" description="Helical" evidence="2">
    <location>
        <begin position="512"/>
        <end position="533"/>
    </location>
</feature>
<evidence type="ECO:0000313" key="3">
    <source>
        <dbReference type="EMBL" id="KAG1815234.1"/>
    </source>
</evidence>
<name>A0A9P7JD22_9AGAM</name>
<feature type="transmembrane region" description="Helical" evidence="2">
    <location>
        <begin position="595"/>
        <end position="617"/>
    </location>
</feature>
<feature type="compositionally biased region" description="Low complexity" evidence="1">
    <location>
        <begin position="126"/>
        <end position="145"/>
    </location>
</feature>
<dbReference type="GeneID" id="64634329"/>
<sequence>MIIHGKNSCMFVSWLRYIVKTAAFRSYRSLLLVFLRLIRYCQSIVNGKEKDFRQRSGGLALSSQPGINQPSSEPAPPVSLAVPLLEAPLQSLHSWESQPRVNIQNLQMLTPGLRGGLNDAGFNADSPPNSSVPSRPSSASEPSIPEMGIATPLPLAAPGQTFDIILTPITPQQVNRYQRNVRVKGEYEAFLVEEGPLDCSEEIALVAGWEPLTQPEGALIFYQSCKRVFTDANVRNPGTAVKIEKAVEKAYEEARNASIPLDPFIELGLELMVEDGEEMWGYYFVDHERRVIFWFEDHRSYHLMNNVRGVERKSHIKYALESQYWKHIELFPNRRFLPEDIVVELKELVLFAQADSITSSTSLTYLTSDQIASVLSLVDLLTSSANKTREHSVWIAARFMGDFCNTKFVNFCGQPGARLDVDQSLYGESDASSKNMIFRAMNAILFGSPGAQSRAFHKILVDRRIINARWKQYMDKLNSDWNGYTIFSTVMLAVDISFLSVPSVQTQSPAILLSYMSTLCALGSLIATLLLVGQVNKSLRGSPKAIVSFLVGMAGSVLGFESFPLMLSLPFGLLIWGIVFFAAALSVVIFRTSGIVIFSIAYPVWVAIVVLAMWPILAANRIHIGSLLRDWLRMWYHRLSVWYWIIGQRASHLWHTIIEQVPLMVTTPSQV</sequence>
<comment type="caution">
    <text evidence="3">The sequence shown here is derived from an EMBL/GenBank/DDBJ whole genome shotgun (WGS) entry which is preliminary data.</text>
</comment>